<dbReference type="HOGENOM" id="CLU_888900_0_0_1"/>
<reference evidence="4" key="2">
    <citation type="journal article" date="2018" name="Nat. Microbiol.">
        <title>Leveraging single-cell genomics to expand the fungal tree of life.</title>
        <authorList>
            <person name="Ahrendt S.R."/>
            <person name="Quandt C.A."/>
            <person name="Ciobanu D."/>
            <person name="Clum A."/>
            <person name="Salamov A."/>
            <person name="Andreopoulos B."/>
            <person name="Cheng J.F."/>
            <person name="Woyke T."/>
            <person name="Pelin A."/>
            <person name="Henrissat B."/>
            <person name="Reynolds N.K."/>
            <person name="Benny G.L."/>
            <person name="Smith M.E."/>
            <person name="James T.Y."/>
            <person name="Grigoriev I.V."/>
        </authorList>
    </citation>
    <scope>NUCLEOTIDE SEQUENCE [LARGE SCALE GENOMIC DNA]</scope>
    <source>
        <strain evidence="4">CSF55</strain>
    </source>
</reference>
<reference evidence="1 3" key="1">
    <citation type="journal article" date="2013" name="Curr. Biol.">
        <title>Shared signatures of parasitism and phylogenomics unite Cryptomycota and microsporidia.</title>
        <authorList>
            <person name="James T.Y."/>
            <person name="Pelin A."/>
            <person name="Bonen L."/>
            <person name="Ahrendt S."/>
            <person name="Sain D."/>
            <person name="Corradi N."/>
            <person name="Stajich J.E."/>
        </authorList>
    </citation>
    <scope>NUCLEOTIDE SEQUENCE [LARGE SCALE GENOMIC DNA]</scope>
    <source>
        <strain evidence="1 3">CSF55</strain>
        <strain evidence="1 3">CSF55</strain>
    </source>
</reference>
<protein>
    <submittedName>
        <fullName evidence="1">Uncharacterized protein</fullName>
    </submittedName>
</protein>
<evidence type="ECO:0000313" key="1">
    <source>
        <dbReference type="EMBL" id="EPZ32420.1"/>
    </source>
</evidence>
<dbReference type="EMBL" id="ML005813">
    <property type="protein sequence ID" value="RKP17494.1"/>
    <property type="molecule type" value="Genomic_DNA"/>
</dbReference>
<dbReference type="Proteomes" id="UP000281549">
    <property type="component" value="Unassembled WGS sequence"/>
</dbReference>
<name>A0A075AQH9_ROZAC</name>
<evidence type="ECO:0000313" key="3">
    <source>
        <dbReference type="Proteomes" id="UP000030755"/>
    </source>
</evidence>
<gene>
    <name evidence="1" type="ORF">O9G_001322</name>
    <name evidence="2" type="ORF">ROZALSC1DRAFT_30703</name>
</gene>
<evidence type="ECO:0000313" key="2">
    <source>
        <dbReference type="EMBL" id="RKP17494.1"/>
    </source>
</evidence>
<organism evidence="1 3">
    <name type="scientific">Rozella allomycis (strain CSF55)</name>
    <dbReference type="NCBI Taxonomy" id="988480"/>
    <lineage>
        <taxon>Eukaryota</taxon>
        <taxon>Fungi</taxon>
        <taxon>Fungi incertae sedis</taxon>
        <taxon>Cryptomycota</taxon>
        <taxon>Cryptomycota incertae sedis</taxon>
        <taxon>Rozella</taxon>
    </lineage>
</organism>
<accession>A0A075AQH9</accession>
<sequence>MGCIKKDKYVPSCAIHNDQNIGTCQACEIDATLIDYKCFRKQEGCKKPKGLFQCDECGDPMAKAEGDICVPKIDGCKSYAKDGSCSDCGDNFRSQNKMKCYPKPKDCDNDKIKEENGKVTCSECKNNLVLELVDTNNADVRACFDFCKQNRMFIPDLKRCEPIGYDLKDECGKSNKWTVWDHGIQKIDCMDSAIAKQHNILLMQVRTLSRVDPKDPDTLICLDLDSGKTVSCVNDIKMNKHRGSSFLEKYDVLYYKPDGTQPHNALVIRRRSDSNFLTLSPITLNIGWEKSENRASPFVFFTELPSTSGRRAF</sequence>
<reference evidence="2" key="3">
    <citation type="submission" date="2018-08" db="EMBL/GenBank/DDBJ databases">
        <title>Leveraging single-cell genomics to expand the Fungal Tree of Life.</title>
        <authorList>
            <consortium name="DOE Joint Genome Institute"/>
            <person name="Ahrendt S.R."/>
            <person name="Quandt C.A."/>
            <person name="Ciobanu D."/>
            <person name="Clum A."/>
            <person name="Salamov A."/>
            <person name="Andreopoulos B."/>
            <person name="Cheng J.-F."/>
            <person name="Woyke T."/>
            <person name="Pelin A."/>
            <person name="Henrissat B."/>
            <person name="Reynolds N."/>
            <person name="Benny G.L."/>
            <person name="Smith M.E."/>
            <person name="James T.Y."/>
            <person name="Grigoriev I.V."/>
        </authorList>
    </citation>
    <scope>NUCLEOTIDE SEQUENCE</scope>
    <source>
        <strain evidence="2">CSF55</strain>
    </source>
</reference>
<evidence type="ECO:0000313" key="4">
    <source>
        <dbReference type="Proteomes" id="UP000281549"/>
    </source>
</evidence>
<keyword evidence="3" id="KW-1185">Reference proteome</keyword>
<dbReference type="Proteomes" id="UP000030755">
    <property type="component" value="Unassembled WGS sequence"/>
</dbReference>
<dbReference type="AlphaFoldDB" id="A0A075AQH9"/>
<dbReference type="EMBL" id="KE561154">
    <property type="protein sequence ID" value="EPZ32420.1"/>
    <property type="molecule type" value="Genomic_DNA"/>
</dbReference>
<proteinExistence type="predicted"/>